<comment type="cofactor">
    <cofactor evidence="10">
        <name>Mg(2+)</name>
        <dbReference type="ChEBI" id="CHEBI:18420"/>
    </cofactor>
    <cofactor evidence="10">
        <name>Mn(2+)</name>
        <dbReference type="ChEBI" id="CHEBI:29035"/>
    </cofactor>
    <text evidence="10">Magnesium. Can also use manganese.</text>
</comment>
<evidence type="ECO:0000256" key="4">
    <source>
        <dbReference type="ARBA" id="ARBA00022679"/>
    </source>
</evidence>
<keyword evidence="3" id="KW-0285">Flavoprotein</keyword>
<gene>
    <name evidence="11" type="ORF">K8V70_09565</name>
</gene>
<dbReference type="EMBL" id="DYUZ01000034">
    <property type="protein sequence ID" value="HJG38082.1"/>
    <property type="molecule type" value="Genomic_DNA"/>
</dbReference>
<feature type="binding site" evidence="10">
    <location>
        <position position="204"/>
    </location>
    <ligand>
        <name>Mg(2+)</name>
        <dbReference type="ChEBI" id="CHEBI:18420"/>
    </ligand>
</feature>
<protein>
    <recommendedName>
        <fullName evidence="2">FAD:protein FMN transferase</fullName>
        <ecNumber evidence="1">2.7.1.180</ecNumber>
    </recommendedName>
    <alternativeName>
        <fullName evidence="8">Flavin transferase</fullName>
    </alternativeName>
</protein>
<evidence type="ECO:0000256" key="1">
    <source>
        <dbReference type="ARBA" id="ARBA00011955"/>
    </source>
</evidence>
<feature type="binding site" evidence="10">
    <location>
        <position position="346"/>
    </location>
    <ligand>
        <name>Mg(2+)</name>
        <dbReference type="ChEBI" id="CHEBI:18420"/>
    </ligand>
</feature>
<keyword evidence="7 10" id="KW-0460">Magnesium</keyword>
<evidence type="ECO:0000256" key="6">
    <source>
        <dbReference type="ARBA" id="ARBA00022827"/>
    </source>
</evidence>
<reference evidence="11" key="1">
    <citation type="journal article" date="2021" name="PeerJ">
        <title>Extensive microbial diversity within the chicken gut microbiome revealed by metagenomics and culture.</title>
        <authorList>
            <person name="Gilroy R."/>
            <person name="Ravi A."/>
            <person name="Getino M."/>
            <person name="Pursley I."/>
            <person name="Horton D.L."/>
            <person name="Alikhan N.F."/>
            <person name="Baker D."/>
            <person name="Gharbi K."/>
            <person name="Hall N."/>
            <person name="Watson M."/>
            <person name="Adriaenssens E.M."/>
            <person name="Foster-Nyarko E."/>
            <person name="Jarju S."/>
            <person name="Secka A."/>
            <person name="Antonio M."/>
            <person name="Oren A."/>
            <person name="Chaudhuri R.R."/>
            <person name="La Ragione R."/>
            <person name="Hildebrand F."/>
            <person name="Pallen M.J."/>
        </authorList>
    </citation>
    <scope>NUCLEOTIDE SEQUENCE</scope>
    <source>
        <strain evidence="11">ChiHjej13B12-9602</strain>
    </source>
</reference>
<proteinExistence type="predicted"/>
<comment type="caution">
    <text evidence="11">The sequence shown here is derived from an EMBL/GenBank/DDBJ whole genome shotgun (WGS) entry which is preliminary data.</text>
</comment>
<dbReference type="RefSeq" id="WP_273191206.1">
    <property type="nucleotide sequence ID" value="NZ_DYUZ01000034.1"/>
</dbReference>
<dbReference type="EC" id="2.7.1.180" evidence="1"/>
<comment type="catalytic activity">
    <reaction evidence="9">
        <text>L-threonyl-[protein] + FAD = FMN-L-threonyl-[protein] + AMP + H(+)</text>
        <dbReference type="Rhea" id="RHEA:36847"/>
        <dbReference type="Rhea" id="RHEA-COMP:11060"/>
        <dbReference type="Rhea" id="RHEA-COMP:11061"/>
        <dbReference type="ChEBI" id="CHEBI:15378"/>
        <dbReference type="ChEBI" id="CHEBI:30013"/>
        <dbReference type="ChEBI" id="CHEBI:57692"/>
        <dbReference type="ChEBI" id="CHEBI:74257"/>
        <dbReference type="ChEBI" id="CHEBI:456215"/>
        <dbReference type="EC" id="2.7.1.180"/>
    </reaction>
</comment>
<evidence type="ECO:0000256" key="5">
    <source>
        <dbReference type="ARBA" id="ARBA00022723"/>
    </source>
</evidence>
<dbReference type="Gene3D" id="3.10.520.10">
    <property type="entry name" value="ApbE-like domains"/>
    <property type="match status" value="1"/>
</dbReference>
<dbReference type="SUPFAM" id="SSF143631">
    <property type="entry name" value="ApbE-like"/>
    <property type="match status" value="1"/>
</dbReference>
<evidence type="ECO:0000256" key="10">
    <source>
        <dbReference type="PIRSR" id="PIRSR006268-2"/>
    </source>
</evidence>
<dbReference type="InterPro" id="IPR024932">
    <property type="entry name" value="ApbE"/>
</dbReference>
<dbReference type="PANTHER" id="PTHR30040:SF2">
    <property type="entry name" value="FAD:PROTEIN FMN TRANSFERASE"/>
    <property type="match status" value="1"/>
</dbReference>
<evidence type="ECO:0000256" key="2">
    <source>
        <dbReference type="ARBA" id="ARBA00016337"/>
    </source>
</evidence>
<dbReference type="Pfam" id="PF02424">
    <property type="entry name" value="ApbE"/>
    <property type="match status" value="1"/>
</dbReference>
<sequence>MGEGSAVRFRSGPEGTRAVRFTCFDTIIDLQVYPSCGKQGERLARVGSGKRSFHIDPDCRAVARDRASCCGSVVPDDAAAPDDALAACVARCRHFERLLSRTDPSSDISRAHAASPDPVPVAPETAELVRLALPYCAGSRGCFDITMGTVTSLWDFHAGIVPSRRALADALGHVGVEAVEASPADAVAPWLAIRDPKAVLDLGGIAKGYIADDLAGLLAACGIDRMALNLGGNVVVRGSAPGAAIAAENAAGCKNDTSCSGESAPDGACGNPMPWHIGIADPLHPGRHCAVIELDAGSVVTSGTRERRFSRGGVTYHHILDPRTGMPAVTDAASATVVAERSLDCDGWSTTVLMLGAQGGIDFAEGVSGIEALTVDECGRVRWTSGLAGRVAVG</sequence>
<dbReference type="InterPro" id="IPR003374">
    <property type="entry name" value="ApbE-like_sf"/>
</dbReference>
<evidence type="ECO:0000313" key="12">
    <source>
        <dbReference type="Proteomes" id="UP000753256"/>
    </source>
</evidence>
<reference evidence="11" key="2">
    <citation type="submission" date="2021-09" db="EMBL/GenBank/DDBJ databases">
        <authorList>
            <person name="Gilroy R."/>
        </authorList>
    </citation>
    <scope>NUCLEOTIDE SEQUENCE</scope>
    <source>
        <strain evidence="11">ChiHjej13B12-9602</strain>
    </source>
</reference>
<dbReference type="PIRSF" id="PIRSF006268">
    <property type="entry name" value="ApbE"/>
    <property type="match status" value="1"/>
</dbReference>
<dbReference type="GO" id="GO:0046872">
    <property type="term" value="F:metal ion binding"/>
    <property type="evidence" value="ECO:0007669"/>
    <property type="project" value="UniProtKB-KW"/>
</dbReference>
<evidence type="ECO:0000256" key="7">
    <source>
        <dbReference type="ARBA" id="ARBA00022842"/>
    </source>
</evidence>
<dbReference type="AlphaFoldDB" id="A0A921IUJ1"/>
<dbReference type="Proteomes" id="UP000753256">
    <property type="component" value="Unassembled WGS sequence"/>
</dbReference>
<dbReference type="PANTHER" id="PTHR30040">
    <property type="entry name" value="THIAMINE BIOSYNTHESIS LIPOPROTEIN APBE"/>
    <property type="match status" value="1"/>
</dbReference>
<dbReference type="GO" id="GO:0016740">
    <property type="term" value="F:transferase activity"/>
    <property type="evidence" value="ECO:0007669"/>
    <property type="project" value="UniProtKB-KW"/>
</dbReference>
<evidence type="ECO:0000256" key="8">
    <source>
        <dbReference type="ARBA" id="ARBA00031306"/>
    </source>
</evidence>
<accession>A0A921IUJ1</accession>
<name>A0A921IUJ1_9ACTN</name>
<keyword evidence="4 11" id="KW-0808">Transferase</keyword>
<keyword evidence="5 10" id="KW-0479">Metal-binding</keyword>
<organism evidence="11 12">
    <name type="scientific">Enorma phocaeensis</name>
    <dbReference type="NCBI Taxonomy" id="1871019"/>
    <lineage>
        <taxon>Bacteria</taxon>
        <taxon>Bacillati</taxon>
        <taxon>Actinomycetota</taxon>
        <taxon>Coriobacteriia</taxon>
        <taxon>Coriobacteriales</taxon>
        <taxon>Coriobacteriaceae</taxon>
        <taxon>Enorma</taxon>
    </lineage>
</organism>
<evidence type="ECO:0000256" key="9">
    <source>
        <dbReference type="ARBA" id="ARBA00048540"/>
    </source>
</evidence>
<feature type="binding site" evidence="10">
    <location>
        <position position="350"/>
    </location>
    <ligand>
        <name>Mg(2+)</name>
        <dbReference type="ChEBI" id="CHEBI:18420"/>
    </ligand>
</feature>
<evidence type="ECO:0000256" key="3">
    <source>
        <dbReference type="ARBA" id="ARBA00022630"/>
    </source>
</evidence>
<keyword evidence="6" id="KW-0274">FAD</keyword>
<evidence type="ECO:0000313" key="11">
    <source>
        <dbReference type="EMBL" id="HJG38082.1"/>
    </source>
</evidence>